<dbReference type="HOGENOM" id="CLU_036729_2_0_5"/>
<evidence type="ECO:0000313" key="2">
    <source>
        <dbReference type="EMBL" id="EEQ95035.1"/>
    </source>
</evidence>
<evidence type="ECO:0000256" key="1">
    <source>
        <dbReference type="ARBA" id="ARBA00007529"/>
    </source>
</evidence>
<organism evidence="2 3">
    <name type="scientific">Brucella intermedia LMG 3301</name>
    <dbReference type="NCBI Taxonomy" id="641118"/>
    <lineage>
        <taxon>Bacteria</taxon>
        <taxon>Pseudomonadati</taxon>
        <taxon>Pseudomonadota</taxon>
        <taxon>Alphaproteobacteria</taxon>
        <taxon>Hyphomicrobiales</taxon>
        <taxon>Brucellaceae</taxon>
        <taxon>Brucella/Ochrobactrum group</taxon>
        <taxon>Brucella</taxon>
    </lineage>
</organism>
<dbReference type="FunFam" id="3.10.310.10:FF:000010">
    <property type="entry name" value="Proline racemase"/>
    <property type="match status" value="1"/>
</dbReference>
<dbReference type="PANTHER" id="PTHR33442:SF5">
    <property type="entry name" value="BIFUNCTIONAL TRANS-3-HYDROXY-L-PROLINE DEHYDRATASE_2-EPIMERASE"/>
    <property type="match status" value="1"/>
</dbReference>
<name>C4WIJ4_9HYPH</name>
<dbReference type="AlphaFoldDB" id="C4WIJ4"/>
<dbReference type="Proteomes" id="UP000004386">
    <property type="component" value="Unassembled WGS sequence"/>
</dbReference>
<dbReference type="Gene3D" id="3.10.310.10">
    <property type="entry name" value="Diaminopimelate Epimerase, Chain A, domain 1"/>
    <property type="match status" value="2"/>
</dbReference>
<dbReference type="InterPro" id="IPR008794">
    <property type="entry name" value="Pro_racemase_fam"/>
</dbReference>
<dbReference type="EMBL" id="ACQA01000001">
    <property type="protein sequence ID" value="EEQ95035.1"/>
    <property type="molecule type" value="Genomic_DNA"/>
</dbReference>
<comment type="caution">
    <text evidence="2">The sequence shown here is derived from an EMBL/GenBank/DDBJ whole genome shotgun (WGS) entry which is preliminary data.</text>
</comment>
<dbReference type="PANTHER" id="PTHR33442">
    <property type="entry name" value="TRANS-3-HYDROXY-L-PROLINE DEHYDRATASE"/>
    <property type="match status" value="1"/>
</dbReference>
<dbReference type="SUPFAM" id="SSF54506">
    <property type="entry name" value="Diaminopimelate epimerase-like"/>
    <property type="match status" value="1"/>
</dbReference>
<dbReference type="PIRSF" id="PIRSF029792">
    <property type="entry name" value="Pro_racemase"/>
    <property type="match status" value="1"/>
</dbReference>
<dbReference type="GO" id="GO:0047580">
    <property type="term" value="F:4-hydroxyproline epimerase activity"/>
    <property type="evidence" value="ECO:0007669"/>
    <property type="project" value="TreeGrafter"/>
</dbReference>
<protein>
    <submittedName>
        <fullName evidence="2">Proline racemase B</fullName>
    </submittedName>
</protein>
<proteinExistence type="inferred from homology"/>
<reference evidence="2 3" key="1">
    <citation type="submission" date="2009-05" db="EMBL/GenBank/DDBJ databases">
        <authorList>
            <person name="Setubal J.C."/>
            <person name="Boyle S."/>
            <person name="Crasta O.R."/>
            <person name="Gillespie J.J."/>
            <person name="Kenyon R.W."/>
            <person name="Lu J."/>
            <person name="Mane S."/>
            <person name="Nagrani S."/>
            <person name="Shallom J.M."/>
            <person name="Shallom S."/>
            <person name="Shukla M."/>
            <person name="Snyder E.E."/>
            <person name="Sobral B.W."/>
            <person name="Wattam A.R."/>
            <person name="Will R."/>
            <person name="Williams K."/>
            <person name="Yoo H."/>
            <person name="Munk C."/>
            <person name="Tapia R."/>
            <person name="Green L."/>
            <person name="Rogers Y."/>
            <person name="Detter J.C."/>
            <person name="Bruce D."/>
            <person name="Brettin T.S."/>
            <person name="Tsolis R."/>
        </authorList>
    </citation>
    <scope>NUCLEOTIDE SEQUENCE [LARGE SCALE GENOMIC DNA]</scope>
    <source>
        <strain evidence="2 3">LMG 3301</strain>
    </source>
</reference>
<accession>C4WIJ4</accession>
<evidence type="ECO:0000313" key="3">
    <source>
        <dbReference type="Proteomes" id="UP000004386"/>
    </source>
</evidence>
<dbReference type="GO" id="GO:0050346">
    <property type="term" value="F:trans-L-3-hydroxyproline dehydratase activity"/>
    <property type="evidence" value="ECO:0007669"/>
    <property type="project" value="UniProtKB-ARBA"/>
</dbReference>
<sequence length="351" mass="37517">MIALIAGGVMRSTKVIHIVGCHAEGEVGDVIVGGVAPPPGATVWEQSRFIASDETLRNFVLNEPRGGVFRHVNLLVPPKDPRAQMGFIIMEPADTPPMSGSNSICVSTVLLDSGIIPMEEPVTRMVLEAPGGLIEVEAECRNGKAERISVRNVPSFADRLDASLEVEGLGTITVDTAYGGDSFVIVDAAHIGMKIEPGQARELAEIGVRITKAANEQLGFRHPEKDWNHISFCQITEPVAREGDVLTGVNTVAIRPAKLDRSPTGTGCSARMAVLHAKGQMKVGEKFIGKSVLGTEFHCRLDKTLELGGKPAISPIISGRAWVTGTSQLMLDPSDPFPGGYRLSDTWPRGD</sequence>
<dbReference type="SFLD" id="SFLDS00028">
    <property type="entry name" value="Proline_Racemase"/>
    <property type="match status" value="1"/>
</dbReference>
<comment type="similarity">
    <text evidence="1">Belongs to the proline racemase family.</text>
</comment>
<gene>
    <name evidence="2" type="ORF">OINT_1000378</name>
</gene>
<dbReference type="Pfam" id="PF05544">
    <property type="entry name" value="Pro_racemase"/>
    <property type="match status" value="1"/>
</dbReference>
<dbReference type="NCBIfam" id="NF047722">
    <property type="entry name" value="T3LHypDht"/>
    <property type="match status" value="1"/>
</dbReference>